<dbReference type="Gene3D" id="2.60.40.10">
    <property type="entry name" value="Immunoglobulins"/>
    <property type="match status" value="2"/>
</dbReference>
<sequence length="614" mass="65046">MALLLVSSAGLAGVGAVTLQDDSTDTGDFVISDVSAPDTAESGEKVIVTATVTNVGANDTQDVYAGADTDDDGDIEGGLGGLDGESLTLATNESTTVEFSVETVGFDLGEGTILVKSDTDTASTTVTIVGDEYPGEFIPTEPDAPDTVTEGETFTVSANVSNTGNAGTLPVSATVYDGDNATDVSATQNLTLNYSERKTVEFELSADDLEPGEYDVVVSTPSEMVRTTLTVTESDAGSSEFMVEITDYDETVMVGETYTVNATVSNVGDDGTETLEAGFDTDGDSQIDVGTERDLTLAYEGVEDVTFELSTDNLVDSEHTLIVRGDQNGDSRPVTADDPYDVDPGLFEYSNVSVPETAVIGEEIQVSATLTNYGGTDYQYVEIGADYDDDGEIDSERLGSRVGLEHNESTTIDVSLDTSGFDAGDGTIILRTRNVPDTNGTAYTTATVTFTEPDDNQDDSDDEQNNDDSDDNQDENNDDSSEERYYQVDLVVGEPNEKLGETTEDFYSPEGRLVSYLHGTTADGETSSATASSLNPEYSDAIEASDIEISEDGETAEVTVTVADGESLTLSLVSYETPDATFDWDETQTMVDAETMTLDGGTYTFTVDLPDAEH</sequence>
<accession>A0ABD6AYS0</accession>
<dbReference type="InterPro" id="IPR013783">
    <property type="entry name" value="Ig-like_fold"/>
</dbReference>
<reference evidence="3 4" key="1">
    <citation type="journal article" date="2019" name="Int. J. Syst. Evol. Microbiol.">
        <title>The Global Catalogue of Microorganisms (GCM) 10K type strain sequencing project: providing services to taxonomists for standard genome sequencing and annotation.</title>
        <authorList>
            <consortium name="The Broad Institute Genomics Platform"/>
            <consortium name="The Broad Institute Genome Sequencing Center for Infectious Disease"/>
            <person name="Wu L."/>
            <person name="Ma J."/>
        </authorList>
    </citation>
    <scope>NUCLEOTIDE SEQUENCE [LARGE SCALE GENOMIC DNA]</scope>
    <source>
        <strain evidence="3 4">CGMCC 1.12563</strain>
    </source>
</reference>
<dbReference type="InterPro" id="IPR011635">
    <property type="entry name" value="CARDB"/>
</dbReference>
<proteinExistence type="predicted"/>
<comment type="caution">
    <text evidence="3">The sequence shown here is derived from an EMBL/GenBank/DDBJ whole genome shotgun (WGS) entry which is preliminary data.</text>
</comment>
<dbReference type="RefSeq" id="WP_250874851.1">
    <property type="nucleotide sequence ID" value="NZ_JALXFV010000008.1"/>
</dbReference>
<feature type="region of interest" description="Disordered" evidence="1">
    <location>
        <begin position="446"/>
        <end position="484"/>
    </location>
</feature>
<keyword evidence="4" id="KW-1185">Reference proteome</keyword>
<feature type="domain" description="CARDB" evidence="2">
    <location>
        <begin position="141"/>
        <end position="219"/>
    </location>
</feature>
<dbReference type="AlphaFoldDB" id="A0ABD6AYS0"/>
<name>A0ABD6AYS0_9EURY</name>
<evidence type="ECO:0000313" key="4">
    <source>
        <dbReference type="Proteomes" id="UP001597187"/>
    </source>
</evidence>
<dbReference type="Pfam" id="PF07705">
    <property type="entry name" value="CARDB"/>
    <property type="match status" value="1"/>
</dbReference>
<feature type="compositionally biased region" description="Acidic residues" evidence="1">
    <location>
        <begin position="452"/>
        <end position="481"/>
    </location>
</feature>
<protein>
    <submittedName>
        <fullName evidence="3">MSCRAMM family adhesin SdrC</fullName>
    </submittedName>
</protein>
<dbReference type="Proteomes" id="UP001597187">
    <property type="component" value="Unassembled WGS sequence"/>
</dbReference>
<gene>
    <name evidence="3" type="ORF">ACFSBT_16715</name>
</gene>
<dbReference type="EMBL" id="JBHUDC010000008">
    <property type="protein sequence ID" value="MFD1514924.1"/>
    <property type="molecule type" value="Genomic_DNA"/>
</dbReference>
<organism evidence="3 4">
    <name type="scientific">Halomarina rubra</name>
    <dbReference type="NCBI Taxonomy" id="2071873"/>
    <lineage>
        <taxon>Archaea</taxon>
        <taxon>Methanobacteriati</taxon>
        <taxon>Methanobacteriota</taxon>
        <taxon>Stenosarchaea group</taxon>
        <taxon>Halobacteria</taxon>
        <taxon>Halobacteriales</taxon>
        <taxon>Natronomonadaceae</taxon>
        <taxon>Halomarina</taxon>
    </lineage>
</organism>
<evidence type="ECO:0000256" key="1">
    <source>
        <dbReference type="SAM" id="MobiDB-lite"/>
    </source>
</evidence>
<evidence type="ECO:0000259" key="2">
    <source>
        <dbReference type="Pfam" id="PF07705"/>
    </source>
</evidence>
<evidence type="ECO:0000313" key="3">
    <source>
        <dbReference type="EMBL" id="MFD1514924.1"/>
    </source>
</evidence>